<dbReference type="HOGENOM" id="CLU_057026_1_0_1"/>
<proteinExistence type="predicted"/>
<dbReference type="Pfam" id="PF04759">
    <property type="entry name" value="DUF617"/>
    <property type="match status" value="1"/>
</dbReference>
<dbReference type="PANTHER" id="PTHR31696">
    <property type="entry name" value="PROTEIN MIZU-KUSSEI 1"/>
    <property type="match status" value="1"/>
</dbReference>
<dbReference type="Gramene" id="OMERI04G22260.1">
    <property type="protein sequence ID" value="OMERI04G22260.1"/>
    <property type="gene ID" value="OMERI04G22260"/>
</dbReference>
<accession>A0A0E0DIX6</accession>
<evidence type="ECO:0008006" key="4">
    <source>
        <dbReference type="Google" id="ProtNLM"/>
    </source>
</evidence>
<reference evidence="2" key="2">
    <citation type="submission" date="2018-05" db="EMBL/GenBank/DDBJ databases">
        <title>OmerRS3 (Oryza meridionalis Reference Sequence Version 3).</title>
        <authorList>
            <person name="Zhang J."/>
            <person name="Kudrna D."/>
            <person name="Lee S."/>
            <person name="Talag J."/>
            <person name="Welchert J."/>
            <person name="Wing R.A."/>
        </authorList>
    </citation>
    <scope>NUCLEOTIDE SEQUENCE [LARGE SCALE GENOMIC DNA]</scope>
    <source>
        <strain evidence="2">cv. OR44</strain>
    </source>
</reference>
<dbReference type="eggNOG" id="ENOG502QSCG">
    <property type="taxonomic scope" value="Eukaryota"/>
</dbReference>
<protein>
    <recommendedName>
        <fullName evidence="4">Protein MIZU-KUSSEI 1</fullName>
    </recommendedName>
</protein>
<dbReference type="EnsemblPlants" id="OMERI04G22260.1">
    <property type="protein sequence ID" value="OMERI04G22260.1"/>
    <property type="gene ID" value="OMERI04G22260"/>
</dbReference>
<dbReference type="AlphaFoldDB" id="A0A0E0DIX6"/>
<dbReference type="PANTHER" id="PTHR31696:SF59">
    <property type="entry name" value="OS04G0638800 PROTEIN"/>
    <property type="match status" value="1"/>
</dbReference>
<name>A0A0E0DIX6_9ORYZ</name>
<feature type="compositionally biased region" description="Basic and acidic residues" evidence="1">
    <location>
        <begin position="38"/>
        <end position="54"/>
    </location>
</feature>
<dbReference type="NCBIfam" id="TIGR01570">
    <property type="entry name" value="A_thal_3588"/>
    <property type="match status" value="1"/>
</dbReference>
<sequence>MGTQRITKPPRRPSIDRDAEGASSAGGNSGSSLASPARPEDMADHAVVVDDGGSRRMRPASLSSSSDAEDDDAVSKKQFLRAAGRALEAAPPVRRRPGRPSRPVRMFHTMCRSLPVMTPGCGRLQPAGAACRIAAPSQLSPSASLMSKLVASASSGAAGASRRRMTGMLFGYRDVRIALSLQDNPRCQPTLVVELALPTHALLRDLGTTAGARIVLESEKRAADGGDGTGASSRREQQDGWVLEESMWTMFCNGKKVGYAVRRDPTDDDIAVLETLWAVSMGGGVLPGISDMDRKDGEMAYMRGSFEHIIGSRNSESLYMISPHGGDCPELAVFFVRL</sequence>
<evidence type="ECO:0000313" key="3">
    <source>
        <dbReference type="Proteomes" id="UP000008021"/>
    </source>
</evidence>
<keyword evidence="3" id="KW-1185">Reference proteome</keyword>
<evidence type="ECO:0000313" key="2">
    <source>
        <dbReference type="EnsemblPlants" id="OMERI04G22260.1"/>
    </source>
</evidence>
<organism evidence="2">
    <name type="scientific">Oryza meridionalis</name>
    <dbReference type="NCBI Taxonomy" id="40149"/>
    <lineage>
        <taxon>Eukaryota</taxon>
        <taxon>Viridiplantae</taxon>
        <taxon>Streptophyta</taxon>
        <taxon>Embryophyta</taxon>
        <taxon>Tracheophyta</taxon>
        <taxon>Spermatophyta</taxon>
        <taxon>Magnoliopsida</taxon>
        <taxon>Liliopsida</taxon>
        <taxon>Poales</taxon>
        <taxon>Poaceae</taxon>
        <taxon>BOP clade</taxon>
        <taxon>Oryzoideae</taxon>
        <taxon>Oryzeae</taxon>
        <taxon>Oryzinae</taxon>
        <taxon>Oryza</taxon>
    </lineage>
</organism>
<dbReference type="Proteomes" id="UP000008021">
    <property type="component" value="Chromosome 4"/>
</dbReference>
<dbReference type="STRING" id="40149.A0A0E0DIX6"/>
<reference evidence="2" key="1">
    <citation type="submission" date="2015-04" db="UniProtKB">
        <authorList>
            <consortium name="EnsemblPlants"/>
        </authorList>
    </citation>
    <scope>IDENTIFICATION</scope>
</reference>
<feature type="region of interest" description="Disordered" evidence="1">
    <location>
        <begin position="1"/>
        <end position="104"/>
    </location>
</feature>
<evidence type="ECO:0000256" key="1">
    <source>
        <dbReference type="SAM" id="MobiDB-lite"/>
    </source>
</evidence>
<dbReference type="InterPro" id="IPR006460">
    <property type="entry name" value="MIZ1-like_pln"/>
</dbReference>
<dbReference type="GO" id="GO:0010274">
    <property type="term" value="P:hydrotropism"/>
    <property type="evidence" value="ECO:0007669"/>
    <property type="project" value="InterPro"/>
</dbReference>
<feature type="compositionally biased region" description="Low complexity" evidence="1">
    <location>
        <begin position="21"/>
        <end position="35"/>
    </location>
</feature>